<organism evidence="1 2">
    <name type="scientific">Clostridium cibarium</name>
    <dbReference type="NCBI Taxonomy" id="2762247"/>
    <lineage>
        <taxon>Bacteria</taxon>
        <taxon>Bacillati</taxon>
        <taxon>Bacillota</taxon>
        <taxon>Clostridia</taxon>
        <taxon>Eubacteriales</taxon>
        <taxon>Clostridiaceae</taxon>
        <taxon>Clostridium</taxon>
    </lineage>
</organism>
<dbReference type="EMBL" id="JACSRA010000043">
    <property type="protein sequence ID" value="MBD7913315.1"/>
    <property type="molecule type" value="Genomic_DNA"/>
</dbReference>
<dbReference type="Proteomes" id="UP000627781">
    <property type="component" value="Unassembled WGS sequence"/>
</dbReference>
<reference evidence="1 2" key="1">
    <citation type="submission" date="2020-08" db="EMBL/GenBank/DDBJ databases">
        <title>A Genomic Blueprint of the Chicken Gut Microbiome.</title>
        <authorList>
            <person name="Gilroy R."/>
            <person name="Ravi A."/>
            <person name="Getino M."/>
            <person name="Pursley I."/>
            <person name="Horton D.L."/>
            <person name="Alikhan N.-F."/>
            <person name="Baker D."/>
            <person name="Gharbi K."/>
            <person name="Hall N."/>
            <person name="Watson M."/>
            <person name="Adriaenssens E.M."/>
            <person name="Foster-Nyarko E."/>
            <person name="Jarju S."/>
            <person name="Secka A."/>
            <person name="Antonio M."/>
            <person name="Oren A."/>
            <person name="Chaudhuri R."/>
            <person name="La Ragione R.M."/>
            <person name="Hildebrand F."/>
            <person name="Pallen M.J."/>
        </authorList>
    </citation>
    <scope>NUCLEOTIDE SEQUENCE [LARGE SCALE GENOMIC DNA]</scope>
    <source>
        <strain evidence="1 2">Sa3CVN1</strain>
    </source>
</reference>
<evidence type="ECO:0000313" key="1">
    <source>
        <dbReference type="EMBL" id="MBD7913315.1"/>
    </source>
</evidence>
<keyword evidence="2" id="KW-1185">Reference proteome</keyword>
<sequence>MTIPKSNEKYASLLKGQISENTINLKDIQDFDIEQIIMEDKIIYDKSKLKDIGIEFGSEEFFIWKEGNKKLFFPALDAPWEVRRAWREHKEKISKQTGEDKKNFRNLENQICLNMTKFNGLFFGTRLKDLTDYSNLINLAIKTYNEFYNRTKNSIYKEYVNILSI</sequence>
<comment type="caution">
    <text evidence="1">The sequence shown here is derived from an EMBL/GenBank/DDBJ whole genome shotgun (WGS) entry which is preliminary data.</text>
</comment>
<evidence type="ECO:0000313" key="2">
    <source>
        <dbReference type="Proteomes" id="UP000627781"/>
    </source>
</evidence>
<gene>
    <name evidence="1" type="ORF">H9661_18330</name>
</gene>
<dbReference type="RefSeq" id="WP_191770221.1">
    <property type="nucleotide sequence ID" value="NZ_JACSRA010000043.1"/>
</dbReference>
<name>A0ABR8PYR4_9CLOT</name>
<accession>A0ABR8PYR4</accession>
<protein>
    <submittedName>
        <fullName evidence="1">Uncharacterized protein</fullName>
    </submittedName>
</protein>
<proteinExistence type="predicted"/>